<evidence type="ECO:0008006" key="3">
    <source>
        <dbReference type="Google" id="ProtNLM"/>
    </source>
</evidence>
<sequence length="241" mass="28050">MKFNAYLIALLFPLLIVAQQKNDKAKLSDIISKSATFYEKQKCFELNIDYKVFSSYTSSNVTETYKSTLINNNKDYYYKLHTTEFVKVGNEVLKVDHKSKAIEYTGEIDLQDQDSYYNLKKYLDFFSQFEVATEGDFFKCTLSTPEISTLPYSKIVLYINKTNYQVSKQIFYFLVTSPYKDKKGIIKSDYPRMEVTQIDFKSGIGKFSDKLLLQNYVIKNKSKVSPSSKLMGYKVFDLTKN</sequence>
<proteinExistence type="predicted"/>
<dbReference type="EMBL" id="VJVZ01000001">
    <property type="protein sequence ID" value="TRW27550.1"/>
    <property type="molecule type" value="Genomic_DNA"/>
</dbReference>
<evidence type="ECO:0000313" key="2">
    <source>
        <dbReference type="Proteomes" id="UP000320643"/>
    </source>
</evidence>
<dbReference type="RefSeq" id="WP_143371778.1">
    <property type="nucleotide sequence ID" value="NZ_VJVZ01000001.1"/>
</dbReference>
<protein>
    <recommendedName>
        <fullName evidence="3">Outer membrane lipoprotein-sorting protein</fullName>
    </recommendedName>
</protein>
<accession>A0A552VB11</accession>
<organism evidence="1 2">
    <name type="scientific">Flavobacterium zepuense</name>
    <dbReference type="NCBI Taxonomy" id="2593302"/>
    <lineage>
        <taxon>Bacteria</taxon>
        <taxon>Pseudomonadati</taxon>
        <taxon>Bacteroidota</taxon>
        <taxon>Flavobacteriia</taxon>
        <taxon>Flavobacteriales</taxon>
        <taxon>Flavobacteriaceae</taxon>
        <taxon>Flavobacterium</taxon>
    </lineage>
</organism>
<name>A0A552VB11_9FLAO</name>
<evidence type="ECO:0000313" key="1">
    <source>
        <dbReference type="EMBL" id="TRW27550.1"/>
    </source>
</evidence>
<dbReference type="AlphaFoldDB" id="A0A552VB11"/>
<keyword evidence="2" id="KW-1185">Reference proteome</keyword>
<comment type="caution">
    <text evidence="1">The sequence shown here is derived from an EMBL/GenBank/DDBJ whole genome shotgun (WGS) entry which is preliminary data.</text>
</comment>
<gene>
    <name evidence="1" type="ORF">FMM05_02610</name>
</gene>
<dbReference type="Proteomes" id="UP000320643">
    <property type="component" value="Unassembled WGS sequence"/>
</dbReference>
<reference evidence="1 2" key="1">
    <citation type="submission" date="2019-07" db="EMBL/GenBank/DDBJ databases">
        <title>Flavobacterium sp. nov., isolated from glacier ice.</title>
        <authorList>
            <person name="Liu Q."/>
            <person name="Xin Y.-H."/>
        </authorList>
    </citation>
    <scope>NUCLEOTIDE SEQUENCE [LARGE SCALE GENOMIC DNA]</scope>
    <source>
        <strain evidence="1 2">ZT4R6</strain>
    </source>
</reference>
<dbReference type="OrthoDB" id="1160485at2"/>